<organism evidence="1">
    <name type="scientific">uncultured Dysgonomonas sp</name>
    <dbReference type="NCBI Taxonomy" id="206096"/>
    <lineage>
        <taxon>Bacteria</taxon>
        <taxon>Pseudomonadati</taxon>
        <taxon>Bacteroidota</taxon>
        <taxon>Bacteroidia</taxon>
        <taxon>Bacteroidales</taxon>
        <taxon>Dysgonomonadaceae</taxon>
        <taxon>Dysgonomonas</taxon>
        <taxon>environmental samples</taxon>
    </lineage>
</organism>
<dbReference type="AlphaFoldDB" id="A0A212K1E4"/>
<protein>
    <submittedName>
        <fullName evidence="1">Uncharacterized protein</fullName>
    </submittedName>
</protein>
<gene>
    <name evidence="1" type="ORF">KL86DYS1_31085</name>
</gene>
<name>A0A212K1E4_9BACT</name>
<dbReference type="EMBL" id="FLUM01000003">
    <property type="protein sequence ID" value="SBW05335.1"/>
    <property type="molecule type" value="Genomic_DNA"/>
</dbReference>
<reference evidence="1" key="1">
    <citation type="submission" date="2016-04" db="EMBL/GenBank/DDBJ databases">
        <authorList>
            <person name="Evans L.H."/>
            <person name="Alamgir A."/>
            <person name="Owens N."/>
            <person name="Weber N.D."/>
            <person name="Virtaneva K."/>
            <person name="Barbian K."/>
            <person name="Babar A."/>
            <person name="Rosenke K."/>
        </authorList>
    </citation>
    <scope>NUCLEOTIDE SEQUENCE</scope>
    <source>
        <strain evidence="1">86-1</strain>
    </source>
</reference>
<proteinExistence type="predicted"/>
<dbReference type="RefSeq" id="WP_296943415.1">
    <property type="nucleotide sequence ID" value="NZ_LT599032.1"/>
</dbReference>
<evidence type="ECO:0000313" key="1">
    <source>
        <dbReference type="EMBL" id="SBW05335.1"/>
    </source>
</evidence>
<accession>A0A212K1E4</accession>
<sequence>MNIFYTNVLNNRDIDKVIVLGSGLSILDLTKEEKEHINRCKYVIAFNKFMAFYQKAGVLPTHIYFHDRHGNSINFYKHILEVCCKDRLTHLTFITNKEFAQKYKYFSFFRFNIFRIQRRIFHKKLNESVTNWMGDYLCRKLYKYPHKSTIYSIEITPELEGGKWAENLNEKVFHYKGSLTSVLNICGIMFPGKEIFLVGTDFNSSSYFFEEEIEKLDFEWKDFTYQLVKDAGIHYSFQQTDGKTIENAFPYIISSVKKTGNTLYCINSNSLLIKLGVKYKSLL</sequence>